<dbReference type="GO" id="GO:0003937">
    <property type="term" value="F:IMP cyclohydrolase activity"/>
    <property type="evidence" value="ECO:0007669"/>
    <property type="project" value="InterPro"/>
</dbReference>
<comment type="caution">
    <text evidence="1">The sequence shown here is derived from an EMBL/GenBank/DDBJ whole genome shotgun (WGS) entry which is preliminary data.</text>
</comment>
<gene>
    <name evidence="1" type="ORF">CGS50_008860</name>
</gene>
<evidence type="ECO:0000313" key="1">
    <source>
        <dbReference type="EMBL" id="PLK29233.1"/>
    </source>
</evidence>
<dbReference type="RefSeq" id="WP_097775216.1">
    <property type="nucleotide sequence ID" value="NZ_CABMES010000001.1"/>
</dbReference>
<dbReference type="SUPFAM" id="SSF75569">
    <property type="entry name" value="Archaeal IMP cyclohydrolase PurO"/>
    <property type="match status" value="1"/>
</dbReference>
<reference evidence="1 2" key="1">
    <citation type="journal article" date="2017" name="Front. Microbiol.">
        <title>New Insights into the Diversity of the Genus Faecalibacterium.</title>
        <authorList>
            <person name="Benevides L."/>
            <person name="Burman S."/>
            <person name="Martin R."/>
            <person name="Robert V."/>
            <person name="Thomas M."/>
            <person name="Miquel S."/>
            <person name="Chain F."/>
            <person name="Sokol H."/>
            <person name="Bermudez-Humaran L.G."/>
            <person name="Morrison M."/>
            <person name="Langella P."/>
            <person name="Azevedo V.A."/>
            <person name="Chatel J.M."/>
            <person name="Soares S."/>
        </authorList>
    </citation>
    <scope>NUCLEOTIDE SEQUENCE [LARGE SCALE GENOMIC DNA]</scope>
    <source>
        <strain evidence="1 2">CNCM I 4542</strain>
    </source>
</reference>
<dbReference type="EMBL" id="NMTS02000056">
    <property type="protein sequence ID" value="PLK29233.1"/>
    <property type="molecule type" value="Genomic_DNA"/>
</dbReference>
<keyword evidence="1" id="KW-0378">Hydrolase</keyword>
<protein>
    <submittedName>
        <fullName evidence="1">Inosine monophosphate cyclohydrolase</fullName>
    </submittedName>
</protein>
<dbReference type="Proteomes" id="UP000221015">
    <property type="component" value="Unassembled WGS sequence"/>
</dbReference>
<dbReference type="InterPro" id="IPR020600">
    <property type="entry name" value="IMP_cyclohydrolase-like"/>
</dbReference>
<evidence type="ECO:0000313" key="2">
    <source>
        <dbReference type="Proteomes" id="UP000221015"/>
    </source>
</evidence>
<organism evidence="1 2">
    <name type="scientific">Faecalibacterium prausnitzii</name>
    <dbReference type="NCBI Taxonomy" id="853"/>
    <lineage>
        <taxon>Bacteria</taxon>
        <taxon>Bacillati</taxon>
        <taxon>Bacillota</taxon>
        <taxon>Clostridia</taxon>
        <taxon>Eubacteriales</taxon>
        <taxon>Oscillospiraceae</taxon>
        <taxon>Faecalibacterium</taxon>
    </lineage>
</organism>
<dbReference type="GO" id="GO:0006188">
    <property type="term" value="P:IMP biosynthetic process"/>
    <property type="evidence" value="ECO:0007669"/>
    <property type="project" value="InterPro"/>
</dbReference>
<accession>A0A2J4JMZ2</accession>
<dbReference type="AlphaFoldDB" id="A0A2J4JMZ2"/>
<name>A0A2J4JMZ2_9FIRM</name>
<proteinExistence type="predicted"/>
<dbReference type="InterPro" id="IPR036795">
    <property type="entry name" value="IMP_cyclohydrolase-like_sf"/>
</dbReference>
<dbReference type="Pfam" id="PF07826">
    <property type="entry name" value="IMP_cyclohyd"/>
    <property type="match status" value="1"/>
</dbReference>
<sequence>MEKINLNEYLASNEYPGRGIAVAMAPDGRQMFIGYFIMGRSENSRNRVFDPVPERGGICTIAADPAKLEDPSLIIYNPVLTLGKTHIVTNGDQTDTIYDLMSQGKSFADALRTRTFEPDGPNYTPRISAVVYADGSYQMSILKSADGNGDSVQRYFFDYPQPVAGEGHFISTYKHNGNPIPSFEGEPLRFACPRTIGDFAQGLWSSLNPDNKVSLFARVIDLDSGETGDMIFNKYDAVCSDLDDPEEPELLPEELELLKKLDAEEKQD</sequence>
<dbReference type="Gene3D" id="3.60.20.20">
    <property type="entry name" value="Inosine monophosphate cyclohydrolase-like"/>
    <property type="match status" value="1"/>
</dbReference>